<dbReference type="GeneID" id="33319170"/>
<dbReference type="GO" id="GO:0005524">
    <property type="term" value="F:ATP binding"/>
    <property type="evidence" value="ECO:0007669"/>
    <property type="project" value="UniProtKB-UniRule"/>
</dbReference>
<keyword evidence="5 9" id="KW-0067">ATP-binding</keyword>
<keyword evidence="6 9" id="KW-0238">DNA-binding</keyword>
<evidence type="ECO:0000259" key="10">
    <source>
        <dbReference type="PROSITE" id="PS50162"/>
    </source>
</evidence>
<dbReference type="SUPFAM" id="SSF52540">
    <property type="entry name" value="P-loop containing nucleoside triphosphate hydrolases"/>
    <property type="match status" value="1"/>
</dbReference>
<organism evidence="11 12">
    <name type="scientific">Thermococcus profundus</name>
    <dbReference type="NCBI Taxonomy" id="49899"/>
    <lineage>
        <taxon>Archaea</taxon>
        <taxon>Methanobacteriati</taxon>
        <taxon>Methanobacteriota</taxon>
        <taxon>Thermococci</taxon>
        <taxon>Thermococcales</taxon>
        <taxon>Thermococcaceae</taxon>
        <taxon>Thermococcus</taxon>
    </lineage>
</organism>
<evidence type="ECO:0000313" key="12">
    <source>
        <dbReference type="Proteomes" id="UP000250179"/>
    </source>
</evidence>
<dbReference type="GO" id="GO:0006281">
    <property type="term" value="P:DNA repair"/>
    <property type="evidence" value="ECO:0007669"/>
    <property type="project" value="UniProtKB-UniRule"/>
</dbReference>
<reference evidence="11 12" key="1">
    <citation type="submission" date="2016-03" db="EMBL/GenBank/DDBJ databases">
        <title>Complete genome sequence of Thermococcus profundus strain DT5432.</title>
        <authorList>
            <person name="Oger P.M."/>
        </authorList>
    </citation>
    <scope>NUCLEOTIDE SEQUENCE [LARGE SCALE GENOMIC DNA]</scope>
    <source>
        <strain evidence="11 12">DT 5432</strain>
    </source>
</reference>
<dbReference type="AlphaFoldDB" id="A0A2Z2M9T0"/>
<keyword evidence="3 9" id="KW-0547">Nucleotide-binding</keyword>
<dbReference type="KEGG" id="tprf:A3L09_02130"/>
<evidence type="ECO:0000313" key="11">
    <source>
        <dbReference type="EMBL" id="ASJ02149.1"/>
    </source>
</evidence>
<dbReference type="HAMAP" id="MF_00350">
    <property type="entry name" value="RadB"/>
    <property type="match status" value="1"/>
</dbReference>
<evidence type="ECO:0000256" key="6">
    <source>
        <dbReference type="ARBA" id="ARBA00023125"/>
    </source>
</evidence>
<evidence type="ECO:0000256" key="2">
    <source>
        <dbReference type="ARBA" id="ARBA00018143"/>
    </source>
</evidence>
<comment type="function">
    <text evidence="8 9">Involved in DNA repair and in homologous recombination. May regulate the cleavage reactions of the branch-structured DNA. Has a very weak ATPase activity that is not stimulated by DNA. Binds DNA but does not promote DNA strands exchange.</text>
</comment>
<dbReference type="Gene3D" id="3.40.50.300">
    <property type="entry name" value="P-loop containing nucleotide triphosphate hydrolases"/>
    <property type="match status" value="1"/>
</dbReference>
<dbReference type="InterPro" id="IPR011939">
    <property type="entry name" value="DNA_repair_and_recomb_RadB"/>
</dbReference>
<evidence type="ECO:0000256" key="8">
    <source>
        <dbReference type="ARBA" id="ARBA00024641"/>
    </source>
</evidence>
<sequence length="220" mass="24525">MLATGVKSLDELLGGGFGEGVLTQVYGPYASGKTTLALQAGLLSGRKVAYVDTEGGFSPERLAQIAENRGFDPEAVLQRFVLFTPGDIREQRRIIGSLKRVVTGEFGLVVVDSITAHYRAEEDWRALTSELSKQLQVLLWIARKNGIPVLVINQVHFDSHAERTRPVAEHTLGYRCKDILRLDRLPVPGKRVAVLERHRFRPEGLMAYFRITDKGVEDVE</sequence>
<dbReference type="PROSITE" id="PS50162">
    <property type="entry name" value="RECA_2"/>
    <property type="match status" value="1"/>
</dbReference>
<dbReference type="NCBIfam" id="TIGR02237">
    <property type="entry name" value="recomb_radB"/>
    <property type="match status" value="1"/>
</dbReference>
<gene>
    <name evidence="9" type="primary">radB</name>
    <name evidence="11" type="ORF">A3L09_02130</name>
</gene>
<dbReference type="GO" id="GO:0006310">
    <property type="term" value="P:DNA recombination"/>
    <property type="evidence" value="ECO:0007669"/>
    <property type="project" value="UniProtKB-UniRule"/>
</dbReference>
<evidence type="ECO:0000256" key="3">
    <source>
        <dbReference type="ARBA" id="ARBA00022741"/>
    </source>
</evidence>
<dbReference type="PRINTS" id="PR01874">
    <property type="entry name" value="DNAREPAIRADA"/>
</dbReference>
<feature type="domain" description="RecA family profile 1" evidence="10">
    <location>
        <begin position="1"/>
        <end position="155"/>
    </location>
</feature>
<dbReference type="Proteomes" id="UP000250179">
    <property type="component" value="Chromosome"/>
</dbReference>
<accession>A0A2Z2M9T0</accession>
<dbReference type="OrthoDB" id="17644at2157"/>
<evidence type="ECO:0000256" key="9">
    <source>
        <dbReference type="HAMAP-Rule" id="MF_00350"/>
    </source>
</evidence>
<dbReference type="Pfam" id="PF08423">
    <property type="entry name" value="Rad51"/>
    <property type="match status" value="1"/>
</dbReference>
<keyword evidence="7 9" id="KW-0233">DNA recombination</keyword>
<dbReference type="InterPro" id="IPR013632">
    <property type="entry name" value="Rad51_C"/>
</dbReference>
<evidence type="ECO:0000256" key="1">
    <source>
        <dbReference type="ARBA" id="ARBA00006876"/>
    </source>
</evidence>
<protein>
    <recommendedName>
        <fullName evidence="2 9">DNA repair and recombination protein RadB</fullName>
    </recommendedName>
</protein>
<comment type="similarity">
    <text evidence="1 9">Belongs to the eukaryotic RecA-like protein family. RadB subfamily.</text>
</comment>
<dbReference type="GO" id="GO:0003684">
    <property type="term" value="F:damaged DNA binding"/>
    <property type="evidence" value="ECO:0007669"/>
    <property type="project" value="UniProtKB-UniRule"/>
</dbReference>
<proteinExistence type="inferred from homology"/>
<name>A0A2Z2M9T0_THEPR</name>
<dbReference type="PIRSF" id="PIRSF003336">
    <property type="entry name" value="RadB"/>
    <property type="match status" value="1"/>
</dbReference>
<keyword evidence="12" id="KW-1185">Reference proteome</keyword>
<dbReference type="GO" id="GO:0140664">
    <property type="term" value="F:ATP-dependent DNA damage sensor activity"/>
    <property type="evidence" value="ECO:0007669"/>
    <property type="project" value="InterPro"/>
</dbReference>
<dbReference type="InterPro" id="IPR020588">
    <property type="entry name" value="RecA_ATP-bd"/>
</dbReference>
<dbReference type="PANTHER" id="PTHR22942">
    <property type="entry name" value="RECA/RAD51/RADA DNA STRAND-PAIRING FAMILY MEMBER"/>
    <property type="match status" value="1"/>
</dbReference>
<dbReference type="InterPro" id="IPR027417">
    <property type="entry name" value="P-loop_NTPase"/>
</dbReference>
<keyword evidence="4 9" id="KW-0227">DNA damage</keyword>
<evidence type="ECO:0000256" key="4">
    <source>
        <dbReference type="ARBA" id="ARBA00022763"/>
    </source>
</evidence>
<dbReference type="RefSeq" id="WP_088857415.1">
    <property type="nucleotide sequence ID" value="NZ_CP014862.1"/>
</dbReference>
<dbReference type="PANTHER" id="PTHR22942:SF47">
    <property type="entry name" value="DNA REPAIR AND RECOMBINATION PROTEIN RADB"/>
    <property type="match status" value="1"/>
</dbReference>
<dbReference type="EMBL" id="CP014862">
    <property type="protein sequence ID" value="ASJ02149.1"/>
    <property type="molecule type" value="Genomic_DNA"/>
</dbReference>
<evidence type="ECO:0000256" key="7">
    <source>
        <dbReference type="ARBA" id="ARBA00023172"/>
    </source>
</evidence>
<evidence type="ECO:0000256" key="5">
    <source>
        <dbReference type="ARBA" id="ARBA00022840"/>
    </source>
</evidence>